<proteinExistence type="predicted"/>
<keyword evidence="1" id="KW-0472">Membrane</keyword>
<protein>
    <recommendedName>
        <fullName evidence="4">DUF4083 domain-containing protein</fullName>
    </recommendedName>
</protein>
<evidence type="ECO:0000256" key="1">
    <source>
        <dbReference type="SAM" id="Phobius"/>
    </source>
</evidence>
<keyword evidence="1" id="KW-0812">Transmembrane</keyword>
<evidence type="ECO:0000313" key="2">
    <source>
        <dbReference type="EMBL" id="MFD2699671.1"/>
    </source>
</evidence>
<organism evidence="2 3">
    <name type="scientific">Paenibacillus shunpengii</name>
    <dbReference type="NCBI Taxonomy" id="2054424"/>
    <lineage>
        <taxon>Bacteria</taxon>
        <taxon>Bacillati</taxon>
        <taxon>Bacillota</taxon>
        <taxon>Bacilli</taxon>
        <taxon>Bacillales</taxon>
        <taxon>Paenibacillaceae</taxon>
        <taxon>Paenibacillus</taxon>
    </lineage>
</organism>
<comment type="caution">
    <text evidence="2">The sequence shown here is derived from an EMBL/GenBank/DDBJ whole genome shotgun (WGS) entry which is preliminary data.</text>
</comment>
<name>A0ABW5SIS7_9BACL</name>
<feature type="transmembrane region" description="Helical" evidence="1">
    <location>
        <begin position="6"/>
        <end position="30"/>
    </location>
</feature>
<evidence type="ECO:0008006" key="4">
    <source>
        <dbReference type="Google" id="ProtNLM"/>
    </source>
</evidence>
<gene>
    <name evidence="2" type="ORF">ACFSVM_04260</name>
</gene>
<reference evidence="3" key="1">
    <citation type="journal article" date="2019" name="Int. J. Syst. Evol. Microbiol.">
        <title>The Global Catalogue of Microorganisms (GCM) 10K type strain sequencing project: providing services to taxonomists for standard genome sequencing and annotation.</title>
        <authorList>
            <consortium name="The Broad Institute Genomics Platform"/>
            <consortium name="The Broad Institute Genome Sequencing Center for Infectious Disease"/>
            <person name="Wu L."/>
            <person name="Ma J."/>
        </authorList>
    </citation>
    <scope>NUCLEOTIDE SEQUENCE [LARGE SCALE GENOMIC DNA]</scope>
    <source>
        <strain evidence="3">KCTC 33849</strain>
    </source>
</reference>
<dbReference type="EMBL" id="JBHUMJ010000002">
    <property type="protein sequence ID" value="MFD2699671.1"/>
    <property type="molecule type" value="Genomic_DNA"/>
</dbReference>
<evidence type="ECO:0000313" key="3">
    <source>
        <dbReference type="Proteomes" id="UP001597540"/>
    </source>
</evidence>
<keyword evidence="3" id="KW-1185">Reference proteome</keyword>
<dbReference type="Proteomes" id="UP001597540">
    <property type="component" value="Unassembled WGS sequence"/>
</dbReference>
<accession>A0ABW5SIS7</accession>
<dbReference type="RefSeq" id="WP_177178647.1">
    <property type="nucleotide sequence ID" value="NZ_JBHUMJ010000002.1"/>
</dbReference>
<sequence length="58" mass="6642">MALYSAFSLFGILIYLVSIVVAIYLIVLFVKLARRGIQALDIYIDKHQGFNNDQDHLQ</sequence>
<keyword evidence="1" id="KW-1133">Transmembrane helix</keyword>